<comment type="similarity">
    <text evidence="1">Belongs to the glycosyl hydrolase 54 family.</text>
</comment>
<dbReference type="GO" id="GO:0046373">
    <property type="term" value="P:L-arabinose metabolic process"/>
    <property type="evidence" value="ECO:0007669"/>
    <property type="project" value="InterPro"/>
</dbReference>
<feature type="domain" description="Alpha-L-arabinofuranosidase B catalytic" evidence="10">
    <location>
        <begin position="40"/>
        <end position="349"/>
    </location>
</feature>
<feature type="disulfide bond" evidence="7">
    <location>
        <begin position="422"/>
        <end position="460"/>
    </location>
</feature>
<reference evidence="11 12" key="1">
    <citation type="submission" date="2020-12" db="EMBL/GenBank/DDBJ databases">
        <title>FDA dAtabase for Regulatory Grade micrObial Sequences (FDA-ARGOS): Supporting development and validation of Infectious Disease Dx tests.</title>
        <authorList>
            <person name="Minogue T."/>
            <person name="Wolcott M."/>
            <person name="Wasieloski L."/>
            <person name="Aguilar W."/>
            <person name="Moore D."/>
            <person name="Jaissle J."/>
            <person name="Tallon L."/>
            <person name="Sadzewicz L."/>
            <person name="Zhao X."/>
            <person name="Boylan J."/>
            <person name="Ott S."/>
            <person name="Bowen H."/>
            <person name="Vavikolanu K."/>
            <person name="Mehta A."/>
            <person name="Aluvathingal J."/>
            <person name="Nadendla S."/>
            <person name="Yan Y."/>
            <person name="Sichtig H."/>
        </authorList>
    </citation>
    <scope>NUCLEOTIDE SEQUENCE [LARGE SCALE GENOMIC DNA]</scope>
    <source>
        <strain evidence="11 12">FDAARGOS_949</strain>
    </source>
</reference>
<dbReference type="InterPro" id="IPR013320">
    <property type="entry name" value="ConA-like_dom_sf"/>
</dbReference>
<evidence type="ECO:0000256" key="7">
    <source>
        <dbReference type="PIRSR" id="PIRSR638964-3"/>
    </source>
</evidence>
<dbReference type="CDD" id="cd23399">
    <property type="entry name" value="beta-trefoil_ABD_ABFB"/>
    <property type="match status" value="1"/>
</dbReference>
<evidence type="ECO:0000256" key="3">
    <source>
        <dbReference type="ARBA" id="ARBA00022801"/>
    </source>
</evidence>
<name>A0AAP9XXQ5_BURGL</name>
<dbReference type="SUPFAM" id="SSF49899">
    <property type="entry name" value="Concanavalin A-like lectins/glucanases"/>
    <property type="match status" value="1"/>
</dbReference>
<feature type="disulfide bond" evidence="7">
    <location>
        <begin position="41"/>
        <end position="51"/>
    </location>
</feature>
<accession>A0AAP9XXQ5</accession>
<dbReference type="Gene3D" id="2.80.10.50">
    <property type="match status" value="1"/>
</dbReference>
<evidence type="ECO:0000313" key="12">
    <source>
        <dbReference type="Proteomes" id="UP000594892"/>
    </source>
</evidence>
<protein>
    <submittedName>
        <fullName evidence="11">AbfB domain-containing protein</fullName>
    </submittedName>
</protein>
<dbReference type="InterPro" id="IPR015289">
    <property type="entry name" value="A-L-arabinofuranosidase_B_cat"/>
</dbReference>
<keyword evidence="3" id="KW-0378">Hydrolase</keyword>
<feature type="active site" description="Proton donor" evidence="6">
    <location>
        <position position="313"/>
    </location>
</feature>
<evidence type="ECO:0000256" key="2">
    <source>
        <dbReference type="ARBA" id="ARBA00022729"/>
    </source>
</evidence>
<dbReference type="EMBL" id="CP065600">
    <property type="protein sequence ID" value="QPQ90200.1"/>
    <property type="molecule type" value="Genomic_DNA"/>
</dbReference>
<keyword evidence="2" id="KW-0732">Signal</keyword>
<dbReference type="InterPro" id="IPR036195">
    <property type="entry name" value="AbfB_ABD_sf"/>
</dbReference>
<dbReference type="GO" id="GO:0031221">
    <property type="term" value="P:arabinan metabolic process"/>
    <property type="evidence" value="ECO:0007669"/>
    <property type="project" value="InterPro"/>
</dbReference>
<dbReference type="GO" id="GO:0046556">
    <property type="term" value="F:alpha-L-arabinofuranosidase activity"/>
    <property type="evidence" value="ECO:0007669"/>
    <property type="project" value="InterPro"/>
</dbReference>
<feature type="disulfide bond" evidence="7">
    <location>
        <begin position="101"/>
        <end position="106"/>
    </location>
</feature>
<dbReference type="Gene3D" id="2.60.120.200">
    <property type="match status" value="1"/>
</dbReference>
<dbReference type="Proteomes" id="UP000594892">
    <property type="component" value="Chromosome 1"/>
</dbReference>
<proteinExistence type="inferred from homology"/>
<evidence type="ECO:0000256" key="5">
    <source>
        <dbReference type="ARBA" id="ARBA00023295"/>
    </source>
</evidence>
<evidence type="ECO:0000313" key="11">
    <source>
        <dbReference type="EMBL" id="QPQ90200.1"/>
    </source>
</evidence>
<evidence type="ECO:0000256" key="4">
    <source>
        <dbReference type="ARBA" id="ARBA00023180"/>
    </source>
</evidence>
<evidence type="ECO:0000259" key="9">
    <source>
        <dbReference type="Pfam" id="PF05270"/>
    </source>
</evidence>
<feature type="disulfide bond" evidence="7">
    <location>
        <begin position="191"/>
        <end position="192"/>
    </location>
</feature>
<feature type="active site" description="Nucleophile" evidence="6">
    <location>
        <position position="236"/>
    </location>
</feature>
<dbReference type="InterPro" id="IPR038964">
    <property type="entry name" value="ABFB"/>
</dbReference>
<feature type="region of interest" description="Disordered" evidence="8">
    <location>
        <begin position="239"/>
        <end position="258"/>
    </location>
</feature>
<keyword evidence="7" id="KW-1015">Disulfide bond</keyword>
<dbReference type="GO" id="GO:0045490">
    <property type="term" value="P:pectin catabolic process"/>
    <property type="evidence" value="ECO:0007669"/>
    <property type="project" value="TreeGrafter"/>
</dbReference>
<dbReference type="InterPro" id="IPR007934">
    <property type="entry name" value="AbfB_ABD"/>
</dbReference>
<dbReference type="PANTHER" id="PTHR39447:SF2">
    <property type="entry name" value="ALPHA-L-ARABINOFURANOSIDASE B"/>
    <property type="match status" value="1"/>
</dbReference>
<sequence>MLRISLTRTLRGALFFWLAFLLIGPGLSMAASLDSPNLLPCDIYANAGTACVAAHSTTRALFKSFNGSLYQVKRASDGQTMDIPLLAKGGYANAAAQDKFCAGTTCMITIIYDQTSYHNDLTIEGRGGNGGPDTGVPADALPTTAGGVKVYGASFSGGMGYRNESASGVARGGNPEGLYMVTSGTHYNSGCCFDYGNAETSNNDTGNGHMDSINFGNECWFAPCSGSGPWVQADLENGLFQSGAGPSQNPANTGDTEPFVTAMLKNNGRTTFTLKHGNAQSGALATSYSGSLPTNGYQPMSLEGSIVLGTGGDNSNGSIGSFFEGVMTQGVPSDATDDAVQNNIIAVGYGGPTAKSGELTADSTISLNATTPCCTTRYISLQAGGNAQSKVVDTEAVAANSGAAAKQDGSWIVRAGLADPSCYSFESRDNPGAFMRHYNYHVYLQPMDGTQQYREDATFCAEPAKNGKGTSFHSYNYPTRYLRHFANVLYVSSDGGPNDFDNANSWADDVSWVIAAPWAP</sequence>
<dbReference type="AlphaFoldDB" id="A0AAP9XXQ5"/>
<gene>
    <name evidence="11" type="ORF">I6H06_11555</name>
</gene>
<evidence type="ECO:0000259" key="10">
    <source>
        <dbReference type="Pfam" id="PF09206"/>
    </source>
</evidence>
<dbReference type="SUPFAM" id="SSF110221">
    <property type="entry name" value="AbfB domain"/>
    <property type="match status" value="1"/>
</dbReference>
<dbReference type="RefSeq" id="WP_012733755.1">
    <property type="nucleotide sequence ID" value="NZ_JTDQ01000257.1"/>
</dbReference>
<keyword evidence="4" id="KW-0325">Glycoprotein</keyword>
<evidence type="ECO:0000256" key="6">
    <source>
        <dbReference type="PIRSR" id="PIRSR638964-1"/>
    </source>
</evidence>
<dbReference type="PANTHER" id="PTHR39447">
    <property type="entry name" value="ALPHA-L-ARABINOFURANOSIDASE B"/>
    <property type="match status" value="1"/>
</dbReference>
<dbReference type="Pfam" id="PF09206">
    <property type="entry name" value="ArabFuran-catal"/>
    <property type="match status" value="1"/>
</dbReference>
<dbReference type="Pfam" id="PF05270">
    <property type="entry name" value="AbfB"/>
    <property type="match status" value="1"/>
</dbReference>
<feature type="compositionally biased region" description="Polar residues" evidence="8">
    <location>
        <begin position="244"/>
        <end position="255"/>
    </location>
</feature>
<evidence type="ECO:0000256" key="1">
    <source>
        <dbReference type="ARBA" id="ARBA00006963"/>
    </source>
</evidence>
<organism evidence="11 12">
    <name type="scientific">Burkholderia glumae</name>
    <name type="common">Pseudomonas glumae</name>
    <dbReference type="NCBI Taxonomy" id="337"/>
    <lineage>
        <taxon>Bacteria</taxon>
        <taxon>Pseudomonadati</taxon>
        <taxon>Pseudomonadota</taxon>
        <taxon>Betaproteobacteria</taxon>
        <taxon>Burkholderiales</taxon>
        <taxon>Burkholderiaceae</taxon>
        <taxon>Burkholderia</taxon>
    </lineage>
</organism>
<evidence type="ECO:0000256" key="8">
    <source>
        <dbReference type="SAM" id="MobiDB-lite"/>
    </source>
</evidence>
<feature type="domain" description="Alpha-L-arabinofuranosidase B arabinose-binding" evidence="9">
    <location>
        <begin position="368"/>
        <end position="514"/>
    </location>
</feature>
<keyword evidence="5" id="KW-0326">Glycosidase</keyword>